<dbReference type="KEGG" id="dpx:DAPPUDRAFT_315715"/>
<evidence type="ECO:0000313" key="3">
    <source>
        <dbReference type="Proteomes" id="UP000000305"/>
    </source>
</evidence>
<dbReference type="EMBL" id="GL732537">
    <property type="protein sequence ID" value="EFX83261.1"/>
    <property type="molecule type" value="Genomic_DNA"/>
</dbReference>
<gene>
    <name evidence="2" type="ORF">DAPPUDRAFT_315715</name>
</gene>
<reference evidence="2 3" key="1">
    <citation type="journal article" date="2011" name="Science">
        <title>The ecoresponsive genome of Daphnia pulex.</title>
        <authorList>
            <person name="Colbourne J.K."/>
            <person name="Pfrender M.E."/>
            <person name="Gilbert D."/>
            <person name="Thomas W.K."/>
            <person name="Tucker A."/>
            <person name="Oakley T.H."/>
            <person name="Tokishita S."/>
            <person name="Aerts A."/>
            <person name="Arnold G.J."/>
            <person name="Basu M.K."/>
            <person name="Bauer D.J."/>
            <person name="Caceres C.E."/>
            <person name="Carmel L."/>
            <person name="Casola C."/>
            <person name="Choi J.H."/>
            <person name="Detter J.C."/>
            <person name="Dong Q."/>
            <person name="Dusheyko S."/>
            <person name="Eads B.D."/>
            <person name="Frohlich T."/>
            <person name="Geiler-Samerotte K.A."/>
            <person name="Gerlach D."/>
            <person name="Hatcher P."/>
            <person name="Jogdeo S."/>
            <person name="Krijgsveld J."/>
            <person name="Kriventseva E.V."/>
            <person name="Kultz D."/>
            <person name="Laforsch C."/>
            <person name="Lindquist E."/>
            <person name="Lopez J."/>
            <person name="Manak J.R."/>
            <person name="Muller J."/>
            <person name="Pangilinan J."/>
            <person name="Patwardhan R.P."/>
            <person name="Pitluck S."/>
            <person name="Pritham E.J."/>
            <person name="Rechtsteiner A."/>
            <person name="Rho M."/>
            <person name="Rogozin I.B."/>
            <person name="Sakarya O."/>
            <person name="Salamov A."/>
            <person name="Schaack S."/>
            <person name="Shapiro H."/>
            <person name="Shiga Y."/>
            <person name="Skalitzky C."/>
            <person name="Smith Z."/>
            <person name="Souvorov A."/>
            <person name="Sung W."/>
            <person name="Tang Z."/>
            <person name="Tsuchiya D."/>
            <person name="Tu H."/>
            <person name="Vos H."/>
            <person name="Wang M."/>
            <person name="Wolf Y.I."/>
            <person name="Yamagata H."/>
            <person name="Yamada T."/>
            <person name="Ye Y."/>
            <person name="Shaw J.R."/>
            <person name="Andrews J."/>
            <person name="Crease T.J."/>
            <person name="Tang H."/>
            <person name="Lucas S.M."/>
            <person name="Robertson H.M."/>
            <person name="Bork P."/>
            <person name="Koonin E.V."/>
            <person name="Zdobnov E.M."/>
            <person name="Grigoriev I.V."/>
            <person name="Lynch M."/>
            <person name="Boore J.L."/>
        </authorList>
    </citation>
    <scope>NUCLEOTIDE SEQUENCE [LARGE SCALE GENOMIC DNA]</scope>
</reference>
<dbReference type="Proteomes" id="UP000000305">
    <property type="component" value="Unassembled WGS sequence"/>
</dbReference>
<keyword evidence="1" id="KW-0472">Membrane</keyword>
<keyword evidence="1" id="KW-0812">Transmembrane</keyword>
<organism evidence="2 3">
    <name type="scientific">Daphnia pulex</name>
    <name type="common">Water flea</name>
    <dbReference type="NCBI Taxonomy" id="6669"/>
    <lineage>
        <taxon>Eukaryota</taxon>
        <taxon>Metazoa</taxon>
        <taxon>Ecdysozoa</taxon>
        <taxon>Arthropoda</taxon>
        <taxon>Crustacea</taxon>
        <taxon>Branchiopoda</taxon>
        <taxon>Diplostraca</taxon>
        <taxon>Cladocera</taxon>
        <taxon>Anomopoda</taxon>
        <taxon>Daphniidae</taxon>
        <taxon>Daphnia</taxon>
    </lineage>
</organism>
<dbReference type="OrthoDB" id="76898at2759"/>
<dbReference type="InParanoid" id="E9GAK7"/>
<evidence type="ECO:0000256" key="1">
    <source>
        <dbReference type="SAM" id="Phobius"/>
    </source>
</evidence>
<evidence type="ECO:0000313" key="2">
    <source>
        <dbReference type="EMBL" id="EFX83261.1"/>
    </source>
</evidence>
<accession>E9GAK7</accession>
<name>E9GAK7_DAPPU</name>
<protein>
    <submittedName>
        <fullName evidence="2">Uncharacterized protein</fullName>
    </submittedName>
</protein>
<feature type="transmembrane region" description="Helical" evidence="1">
    <location>
        <begin position="6"/>
        <end position="24"/>
    </location>
</feature>
<keyword evidence="3" id="KW-1185">Reference proteome</keyword>
<proteinExistence type="predicted"/>
<dbReference type="HOGENOM" id="CLU_1549187_0_0_1"/>
<sequence length="173" mass="19808">MPELFLGFITYYLVCFLIEINIDYRDKARESKRREISHLPRDGSLAVIESDFRTDEKKRLVGKEGKEMSLEGEEPTSLHPPRPAKPFGRWKLCNTTCVVAAPAVPSPEIADILLDTRTLLTPQEIDPDSFNYQDDDVFLIWGRHQTTRKLADLVLRARGGGVEEQAILAYYRQ</sequence>
<keyword evidence="1" id="KW-1133">Transmembrane helix</keyword>
<dbReference type="AlphaFoldDB" id="E9GAK7"/>